<evidence type="ECO:0000256" key="1">
    <source>
        <dbReference type="ARBA" id="ARBA00022490"/>
    </source>
</evidence>
<dbReference type="NCBIfam" id="NF002469">
    <property type="entry name" value="PRK01712.1"/>
    <property type="match status" value="1"/>
</dbReference>
<organism evidence="6">
    <name type="scientific">Jonesiaceae bacterium BS-20</name>
    <dbReference type="NCBI Taxonomy" id="3120821"/>
    <lineage>
        <taxon>Bacteria</taxon>
        <taxon>Bacillati</taxon>
        <taxon>Actinomycetota</taxon>
        <taxon>Actinomycetes</taxon>
        <taxon>Micrococcales</taxon>
        <taxon>Jonesiaceae</taxon>
    </lineage>
</organism>
<keyword evidence="3 5" id="KW-0810">Translation regulation</keyword>
<evidence type="ECO:0000256" key="2">
    <source>
        <dbReference type="ARBA" id="ARBA00022491"/>
    </source>
</evidence>
<comment type="function">
    <text evidence="5">A translational regulator that binds mRNA to regulate translation initiation and/or mRNA stability. Usually binds in the 5'-UTR at or near the Shine-Dalgarno sequence preventing ribosome-binding, thus repressing translation. Its main target seems to be the major flagellin gene, while its function is anatagonized by FliW.</text>
</comment>
<keyword evidence="1 5" id="KW-0963">Cytoplasm</keyword>
<dbReference type="InterPro" id="IPR003751">
    <property type="entry name" value="CsrA"/>
</dbReference>
<dbReference type="InterPro" id="IPR036107">
    <property type="entry name" value="CsrA_sf"/>
</dbReference>
<dbReference type="FunFam" id="2.60.40.4380:FF:000002">
    <property type="entry name" value="Translational regulator CsrA"/>
    <property type="match status" value="1"/>
</dbReference>
<dbReference type="GO" id="GO:0045947">
    <property type="term" value="P:negative regulation of translational initiation"/>
    <property type="evidence" value="ECO:0007669"/>
    <property type="project" value="UniProtKB-UniRule"/>
</dbReference>
<dbReference type="SUPFAM" id="SSF117130">
    <property type="entry name" value="CsrA-like"/>
    <property type="match status" value="1"/>
</dbReference>
<name>A0AAU7DWR1_9MICO</name>
<dbReference type="PANTHER" id="PTHR34984:SF1">
    <property type="entry name" value="CARBON STORAGE REGULATOR"/>
    <property type="match status" value="1"/>
</dbReference>
<dbReference type="AlphaFoldDB" id="A0AAU7DWR1"/>
<accession>A0AAU7DWR1</accession>
<dbReference type="EMBL" id="CP146203">
    <property type="protein sequence ID" value="XBH22154.1"/>
    <property type="molecule type" value="Genomic_DNA"/>
</dbReference>
<dbReference type="NCBIfam" id="TIGR00202">
    <property type="entry name" value="csrA"/>
    <property type="match status" value="1"/>
</dbReference>
<evidence type="ECO:0000256" key="5">
    <source>
        <dbReference type="HAMAP-Rule" id="MF_00167"/>
    </source>
</evidence>
<evidence type="ECO:0000256" key="4">
    <source>
        <dbReference type="ARBA" id="ARBA00022884"/>
    </source>
</evidence>
<dbReference type="GO" id="GO:0005829">
    <property type="term" value="C:cytosol"/>
    <property type="evidence" value="ECO:0007669"/>
    <property type="project" value="TreeGrafter"/>
</dbReference>
<dbReference type="HAMAP" id="MF_00167">
    <property type="entry name" value="CsrA"/>
    <property type="match status" value="1"/>
</dbReference>
<comment type="subunit">
    <text evidence="5">Homodimer; the beta-strands of each monomer intercalate to form a hydrophobic core, while the alpha-helices form wings that extend away from the core.</text>
</comment>
<dbReference type="GO" id="GO:0006109">
    <property type="term" value="P:regulation of carbohydrate metabolic process"/>
    <property type="evidence" value="ECO:0007669"/>
    <property type="project" value="InterPro"/>
</dbReference>
<dbReference type="GO" id="GO:0044781">
    <property type="term" value="P:bacterial-type flagellum organization"/>
    <property type="evidence" value="ECO:0007669"/>
    <property type="project" value="UniProtKB-KW"/>
</dbReference>
<keyword evidence="2 5" id="KW-0678">Repressor</keyword>
<dbReference type="GO" id="GO:0006402">
    <property type="term" value="P:mRNA catabolic process"/>
    <property type="evidence" value="ECO:0007669"/>
    <property type="project" value="InterPro"/>
</dbReference>
<dbReference type="GO" id="GO:1902208">
    <property type="term" value="P:regulation of bacterial-type flagellum assembly"/>
    <property type="evidence" value="ECO:0007669"/>
    <property type="project" value="UniProtKB-UniRule"/>
</dbReference>
<keyword evidence="4 5" id="KW-0694">RNA-binding</keyword>
<gene>
    <name evidence="5 6" type="primary">csrA</name>
    <name evidence="6" type="ORF">V5R04_02695</name>
</gene>
<dbReference type="Pfam" id="PF02599">
    <property type="entry name" value="CsrA"/>
    <property type="match status" value="1"/>
</dbReference>
<protein>
    <recommendedName>
        <fullName evidence="5">Translational regulator CsrA</fullName>
    </recommendedName>
</protein>
<comment type="similarity">
    <text evidence="5">Belongs to the CsrA/RsmA family.</text>
</comment>
<proteinExistence type="inferred from homology"/>
<keyword evidence="5" id="KW-1005">Bacterial flagellum biogenesis</keyword>
<reference evidence="6" key="1">
    <citation type="submission" date="2024-02" db="EMBL/GenBank/DDBJ databases">
        <title>Tomenella chthoni gen. nov. sp. nov., a member of the family Jonesiaceae isolated from bat guano.</title>
        <authorList>
            <person name="Miller S.L."/>
            <person name="King J."/>
            <person name="Sankaranarayanan K."/>
            <person name="Lawson P.A."/>
        </authorList>
    </citation>
    <scope>NUCLEOTIDE SEQUENCE</scope>
    <source>
        <strain evidence="6">BS-20</strain>
    </source>
</reference>
<comment type="subcellular location">
    <subcellularLocation>
        <location evidence="5">Cytoplasm</location>
    </subcellularLocation>
</comment>
<evidence type="ECO:0000313" key="6">
    <source>
        <dbReference type="EMBL" id="XBH22154.1"/>
    </source>
</evidence>
<dbReference type="GO" id="GO:0048027">
    <property type="term" value="F:mRNA 5'-UTR binding"/>
    <property type="evidence" value="ECO:0007669"/>
    <property type="project" value="UniProtKB-UniRule"/>
</dbReference>
<evidence type="ECO:0000256" key="3">
    <source>
        <dbReference type="ARBA" id="ARBA00022845"/>
    </source>
</evidence>
<dbReference type="PANTHER" id="PTHR34984">
    <property type="entry name" value="CARBON STORAGE REGULATOR"/>
    <property type="match status" value="1"/>
</dbReference>
<dbReference type="Gene3D" id="2.60.40.4380">
    <property type="entry name" value="Translational regulator CsrA"/>
    <property type="match status" value="1"/>
</dbReference>
<sequence>MLVLSRRVGEKLLIGDDIEVVILDSRGDGVRIGINAPRSTKIHRAEVVEAVKAANESAALSAATKTEGAQALSSMLAAKQAGADSSTPSSPKIL</sequence>